<gene>
    <name evidence="1" type="ORF">DEO72_LG9g2033</name>
</gene>
<reference evidence="1 2" key="1">
    <citation type="submission" date="2019-04" db="EMBL/GenBank/DDBJ databases">
        <title>An improved genome assembly and genetic linkage map for asparagus bean, Vigna unguiculata ssp. sesquipedialis.</title>
        <authorList>
            <person name="Xia Q."/>
            <person name="Zhang R."/>
            <person name="Dong Y."/>
        </authorList>
    </citation>
    <scope>NUCLEOTIDE SEQUENCE [LARGE SCALE GENOMIC DNA]</scope>
    <source>
        <tissue evidence="1">Leaf</tissue>
    </source>
</reference>
<evidence type="ECO:0000313" key="1">
    <source>
        <dbReference type="EMBL" id="QCE07018.1"/>
    </source>
</evidence>
<organism evidence="1 2">
    <name type="scientific">Vigna unguiculata</name>
    <name type="common">Cowpea</name>
    <dbReference type="NCBI Taxonomy" id="3917"/>
    <lineage>
        <taxon>Eukaryota</taxon>
        <taxon>Viridiplantae</taxon>
        <taxon>Streptophyta</taxon>
        <taxon>Embryophyta</taxon>
        <taxon>Tracheophyta</taxon>
        <taxon>Spermatophyta</taxon>
        <taxon>Magnoliopsida</taxon>
        <taxon>eudicotyledons</taxon>
        <taxon>Gunneridae</taxon>
        <taxon>Pentapetalae</taxon>
        <taxon>rosids</taxon>
        <taxon>fabids</taxon>
        <taxon>Fabales</taxon>
        <taxon>Fabaceae</taxon>
        <taxon>Papilionoideae</taxon>
        <taxon>50 kb inversion clade</taxon>
        <taxon>NPAAA clade</taxon>
        <taxon>indigoferoid/millettioid clade</taxon>
        <taxon>Phaseoleae</taxon>
        <taxon>Vigna</taxon>
    </lineage>
</organism>
<name>A0A4D6N174_VIGUN</name>
<evidence type="ECO:0000313" key="2">
    <source>
        <dbReference type="Proteomes" id="UP000501690"/>
    </source>
</evidence>
<sequence>MVVLPSGVCSVCGSEALRAWRYVSSANDLDACRSWCLVSYTGRCCCNKSVFLASMCVVYRLLEYLKGRLVGVS</sequence>
<protein>
    <submittedName>
        <fullName evidence="1">Uncharacterized protein</fullName>
    </submittedName>
</protein>
<accession>A0A4D6N174</accession>
<dbReference type="EMBL" id="CP039353">
    <property type="protein sequence ID" value="QCE07018.1"/>
    <property type="molecule type" value="Genomic_DNA"/>
</dbReference>
<dbReference type="Proteomes" id="UP000501690">
    <property type="component" value="Linkage Group LG9"/>
</dbReference>
<keyword evidence="2" id="KW-1185">Reference proteome</keyword>
<dbReference type="AlphaFoldDB" id="A0A4D6N174"/>
<proteinExistence type="predicted"/>